<accession>A0A8H3J3S5</accession>
<dbReference type="Proteomes" id="UP000664534">
    <property type="component" value="Unassembled WGS sequence"/>
</dbReference>
<comment type="caution">
    <text evidence="1">The sequence shown here is derived from an EMBL/GenBank/DDBJ whole genome shotgun (WGS) entry which is preliminary data.</text>
</comment>
<dbReference type="AlphaFoldDB" id="A0A8H3J3S5"/>
<dbReference type="EMBL" id="CAJPDT010000128">
    <property type="protein sequence ID" value="CAF9940196.1"/>
    <property type="molecule type" value="Genomic_DNA"/>
</dbReference>
<gene>
    <name evidence="1" type="ORF">IMSHALPRED_001785</name>
</gene>
<name>A0A8H3J3S5_9LECA</name>
<sequence length="112" mass="12692">MPGPKEDAMLVWLSYQGLNLRDIEGIMADRLNRYTRNDVPCFRRIERINEIRAAQGLAPLCDPPQLDWNRAAVESFLIPLINDTNQLAQLLVIDQRHIPLITSVRPGTASLS</sequence>
<reference evidence="1" key="1">
    <citation type="submission" date="2021-03" db="EMBL/GenBank/DDBJ databases">
        <authorList>
            <person name="Tagirdzhanova G."/>
        </authorList>
    </citation>
    <scope>NUCLEOTIDE SEQUENCE</scope>
</reference>
<keyword evidence="2" id="KW-1185">Reference proteome</keyword>
<proteinExistence type="predicted"/>
<evidence type="ECO:0000313" key="1">
    <source>
        <dbReference type="EMBL" id="CAF9940196.1"/>
    </source>
</evidence>
<protein>
    <submittedName>
        <fullName evidence="1">Uncharacterized protein</fullName>
    </submittedName>
</protein>
<evidence type="ECO:0000313" key="2">
    <source>
        <dbReference type="Proteomes" id="UP000664534"/>
    </source>
</evidence>
<organism evidence="1 2">
    <name type="scientific">Imshaugia aleurites</name>
    <dbReference type="NCBI Taxonomy" id="172621"/>
    <lineage>
        <taxon>Eukaryota</taxon>
        <taxon>Fungi</taxon>
        <taxon>Dikarya</taxon>
        <taxon>Ascomycota</taxon>
        <taxon>Pezizomycotina</taxon>
        <taxon>Lecanoromycetes</taxon>
        <taxon>OSLEUM clade</taxon>
        <taxon>Lecanoromycetidae</taxon>
        <taxon>Lecanorales</taxon>
        <taxon>Lecanorineae</taxon>
        <taxon>Parmeliaceae</taxon>
        <taxon>Imshaugia</taxon>
    </lineage>
</organism>